<dbReference type="AlphaFoldDB" id="A0A0E9RBT6"/>
<dbReference type="EMBL" id="GBXM01082789">
    <property type="protein sequence ID" value="JAH25788.1"/>
    <property type="molecule type" value="Transcribed_RNA"/>
</dbReference>
<organism evidence="1">
    <name type="scientific">Anguilla anguilla</name>
    <name type="common">European freshwater eel</name>
    <name type="synonym">Muraena anguilla</name>
    <dbReference type="NCBI Taxonomy" id="7936"/>
    <lineage>
        <taxon>Eukaryota</taxon>
        <taxon>Metazoa</taxon>
        <taxon>Chordata</taxon>
        <taxon>Craniata</taxon>
        <taxon>Vertebrata</taxon>
        <taxon>Euteleostomi</taxon>
        <taxon>Actinopterygii</taxon>
        <taxon>Neopterygii</taxon>
        <taxon>Teleostei</taxon>
        <taxon>Anguilliformes</taxon>
        <taxon>Anguillidae</taxon>
        <taxon>Anguilla</taxon>
    </lineage>
</organism>
<accession>A0A0E9RBT6</accession>
<evidence type="ECO:0000313" key="1">
    <source>
        <dbReference type="EMBL" id="JAH25788.1"/>
    </source>
</evidence>
<proteinExistence type="predicted"/>
<reference evidence="1" key="2">
    <citation type="journal article" date="2015" name="Fish Shellfish Immunol.">
        <title>Early steps in the European eel (Anguilla anguilla)-Vibrio vulnificus interaction in the gills: Role of the RtxA13 toxin.</title>
        <authorList>
            <person name="Callol A."/>
            <person name="Pajuelo D."/>
            <person name="Ebbesson L."/>
            <person name="Teles M."/>
            <person name="MacKenzie S."/>
            <person name="Amaro C."/>
        </authorList>
    </citation>
    <scope>NUCLEOTIDE SEQUENCE</scope>
</reference>
<sequence>MTVKLEVGLRIPPRKSFPSLRKCFSMFVGFDHTTWFFLH</sequence>
<protein>
    <submittedName>
        <fullName evidence="1">Uncharacterized protein</fullName>
    </submittedName>
</protein>
<reference evidence="1" key="1">
    <citation type="submission" date="2014-11" db="EMBL/GenBank/DDBJ databases">
        <authorList>
            <person name="Amaro Gonzalez C."/>
        </authorList>
    </citation>
    <scope>NUCLEOTIDE SEQUENCE</scope>
</reference>
<name>A0A0E9RBT6_ANGAN</name>